<evidence type="ECO:0000313" key="2">
    <source>
        <dbReference type="EMBL" id="CAB4768750.1"/>
    </source>
</evidence>
<dbReference type="GO" id="GO:0045820">
    <property type="term" value="P:negative regulation of glycolytic process"/>
    <property type="evidence" value="ECO:0007669"/>
    <property type="project" value="TreeGrafter"/>
</dbReference>
<dbReference type="NCBIfam" id="TIGR03848">
    <property type="entry name" value="MSMEG_4193"/>
    <property type="match status" value="1"/>
</dbReference>
<evidence type="ECO:0000256" key="1">
    <source>
        <dbReference type="ARBA" id="ARBA00022801"/>
    </source>
</evidence>
<reference evidence="3" key="1">
    <citation type="submission" date="2020-05" db="EMBL/GenBank/DDBJ databases">
        <authorList>
            <person name="Chiriac C."/>
            <person name="Salcher M."/>
            <person name="Ghai R."/>
            <person name="Kavagutti S V."/>
        </authorList>
    </citation>
    <scope>NUCLEOTIDE SEQUENCE</scope>
</reference>
<dbReference type="EMBL" id="CAFBOU010000001">
    <property type="protein sequence ID" value="CAB4981892.1"/>
    <property type="molecule type" value="Genomic_DNA"/>
</dbReference>
<dbReference type="SUPFAM" id="SSF53254">
    <property type="entry name" value="Phosphoglycerate mutase-like"/>
    <property type="match status" value="1"/>
</dbReference>
<gene>
    <name evidence="2" type="ORF">UFOPK2928_00030</name>
    <name evidence="3" type="ORF">UFOPK4010_00024</name>
</gene>
<name>A0A6J7MRU7_9ZZZZ</name>
<organism evidence="3">
    <name type="scientific">freshwater metagenome</name>
    <dbReference type="NCBI Taxonomy" id="449393"/>
    <lineage>
        <taxon>unclassified sequences</taxon>
        <taxon>metagenomes</taxon>
        <taxon>ecological metagenomes</taxon>
    </lineage>
</organism>
<dbReference type="CDD" id="cd07067">
    <property type="entry name" value="HP_PGM_like"/>
    <property type="match status" value="1"/>
</dbReference>
<dbReference type="InterPro" id="IPR051695">
    <property type="entry name" value="Phosphoglycerate_Mutase"/>
</dbReference>
<dbReference type="InterPro" id="IPR029033">
    <property type="entry name" value="His_PPase_superfam"/>
</dbReference>
<dbReference type="GO" id="GO:0004331">
    <property type="term" value="F:fructose-2,6-bisphosphate 2-phosphatase activity"/>
    <property type="evidence" value="ECO:0007669"/>
    <property type="project" value="TreeGrafter"/>
</dbReference>
<dbReference type="GO" id="GO:0043456">
    <property type="term" value="P:regulation of pentose-phosphate shunt"/>
    <property type="evidence" value="ECO:0007669"/>
    <property type="project" value="TreeGrafter"/>
</dbReference>
<dbReference type="Pfam" id="PF00300">
    <property type="entry name" value="His_Phos_1"/>
    <property type="match status" value="1"/>
</dbReference>
<dbReference type="EMBL" id="CAEZZY010000002">
    <property type="protein sequence ID" value="CAB4768750.1"/>
    <property type="molecule type" value="Genomic_DNA"/>
</dbReference>
<dbReference type="PANTHER" id="PTHR46517:SF1">
    <property type="entry name" value="FRUCTOSE-2,6-BISPHOSPHATASE TIGAR"/>
    <property type="match status" value="1"/>
</dbReference>
<proteinExistence type="predicted"/>
<sequence>MTRILLIRHAHSVANDRGILAGRSSGVFLTEKGIGQSEELAKRLAGSKISKVHVSPMERCHLTINPLLQSIPKKDRPKVVITEDLSEVDYGKWTGKKLSSLYRDKLWKIVQSRPSAMYFPEGEGLAHVQVRAMRAVHAAASESGLQVIVSHGDVIKSIVAAVLGTHLDNFQKIVIDPASITVLDFDGSDFRILTLNNTSTPIVEFAKPTAKKSAAKALLGGGAGKKSK</sequence>
<dbReference type="SMART" id="SM00855">
    <property type="entry name" value="PGAM"/>
    <property type="match status" value="1"/>
</dbReference>
<dbReference type="GO" id="GO:0005829">
    <property type="term" value="C:cytosol"/>
    <property type="evidence" value="ECO:0007669"/>
    <property type="project" value="TreeGrafter"/>
</dbReference>
<dbReference type="InterPro" id="IPR022492">
    <property type="entry name" value="Phosphomutase_MSMEG4193_put"/>
</dbReference>
<accession>A0A6J7MRU7</accession>
<keyword evidence="1" id="KW-0378">Hydrolase</keyword>
<dbReference type="Gene3D" id="3.40.50.1240">
    <property type="entry name" value="Phosphoglycerate mutase-like"/>
    <property type="match status" value="1"/>
</dbReference>
<dbReference type="AlphaFoldDB" id="A0A6J7MRU7"/>
<evidence type="ECO:0000313" key="3">
    <source>
        <dbReference type="EMBL" id="CAB4981892.1"/>
    </source>
</evidence>
<protein>
    <submittedName>
        <fullName evidence="3">Unannotated protein</fullName>
    </submittedName>
</protein>
<dbReference type="PANTHER" id="PTHR46517">
    <property type="entry name" value="FRUCTOSE-2,6-BISPHOSPHATASE TIGAR"/>
    <property type="match status" value="1"/>
</dbReference>
<dbReference type="InterPro" id="IPR013078">
    <property type="entry name" value="His_Pase_superF_clade-1"/>
</dbReference>